<dbReference type="InterPro" id="IPR050194">
    <property type="entry name" value="Glycosyltransferase_grp1"/>
</dbReference>
<evidence type="ECO:0000256" key="1">
    <source>
        <dbReference type="ARBA" id="ARBA00022676"/>
    </source>
</evidence>
<reference evidence="6" key="2">
    <citation type="submission" date="2020-09" db="EMBL/GenBank/DDBJ databases">
        <authorList>
            <person name="Sun Q."/>
            <person name="Zhou Y."/>
        </authorList>
    </citation>
    <scope>NUCLEOTIDE SEQUENCE</scope>
    <source>
        <strain evidence="6">CGMCC 4.7679</strain>
    </source>
</reference>
<dbReference type="EMBL" id="BNAV01000016">
    <property type="protein sequence ID" value="GHF83925.1"/>
    <property type="molecule type" value="Genomic_DNA"/>
</dbReference>
<dbReference type="OrthoDB" id="9802525at2"/>
<reference evidence="6" key="1">
    <citation type="journal article" date="2014" name="Int. J. Syst. Evol. Microbiol.">
        <title>Complete genome sequence of Corynebacterium casei LMG S-19264T (=DSM 44701T), isolated from a smear-ripened cheese.</title>
        <authorList>
            <consortium name="US DOE Joint Genome Institute (JGI-PGF)"/>
            <person name="Walter F."/>
            <person name="Albersmeier A."/>
            <person name="Kalinowski J."/>
            <person name="Ruckert C."/>
        </authorList>
    </citation>
    <scope>NUCLEOTIDE SEQUENCE</scope>
    <source>
        <strain evidence="6">CGMCC 4.7679</strain>
    </source>
</reference>
<evidence type="ECO:0000313" key="7">
    <source>
        <dbReference type="Proteomes" id="UP000658656"/>
    </source>
</evidence>
<dbReference type="GO" id="GO:1901137">
    <property type="term" value="P:carbohydrate derivative biosynthetic process"/>
    <property type="evidence" value="ECO:0007669"/>
    <property type="project" value="UniProtKB-ARBA"/>
</dbReference>
<feature type="domain" description="Glycosyltransferase subfamily 4-like N-terminal" evidence="5">
    <location>
        <begin position="293"/>
        <end position="469"/>
    </location>
</feature>
<evidence type="ECO:0000259" key="4">
    <source>
        <dbReference type="Pfam" id="PF00534"/>
    </source>
</evidence>
<feature type="transmembrane region" description="Helical" evidence="3">
    <location>
        <begin position="97"/>
        <end position="119"/>
    </location>
</feature>
<dbReference type="GO" id="GO:0016757">
    <property type="term" value="F:glycosyltransferase activity"/>
    <property type="evidence" value="ECO:0007669"/>
    <property type="project" value="UniProtKB-KW"/>
</dbReference>
<dbReference type="AlphaFoldDB" id="A0A8H9J1C7"/>
<feature type="transmembrane region" description="Helical" evidence="3">
    <location>
        <begin position="156"/>
        <end position="177"/>
    </location>
</feature>
<gene>
    <name evidence="6" type="ORF">GCM10017566_67530</name>
</gene>
<name>A0A8H9J1C7_9PSEU</name>
<keyword evidence="2 6" id="KW-0808">Transferase</keyword>
<proteinExistence type="predicted"/>
<sequence length="672" mass="69384">MLIAAIGCAVAAALCYAVANHLQHASVRKVTSGPVLSVSGARAMLRVASWRWSVLFLVAGAALHVVSLMFAPLTVVQPIGVLNLVVTAVLAKVRPSAGVLAAMTLVVGGVGVFIVLSAVTPPTGATPDLAVTQWVPVAAVLLALAARAAGVRTRCVLLACAGAVLFGFTSALVRVLAEGQAGGLLPLVLAEIVLAAAAGGWFVHQAHAAGSSAVVVGTTTIIDPLVAVLIGVFAYGEGSGSLLTAGALPAAAAIVGLVVLTRSVPDAPPASRSGRRDGPLRIVVAADTYPPDINGASHFAHGLAAGLAARGHEVHVLCPATTKHDLTETAEGVVVHRIGARRTPFHPTFRVCAPWRVAKSVPALLAAIEPDLVHSQAHFVVGRHAVRVTAAAGVPVVATNHFMPENLLGYGPLPRWSHRLFVRVAWWDLARVLKNASAVTAPTPRAVQLLGQNGVKAAATAISCGVDRDHFASAGTVTAGAPVILFVGRLDAEKNVHELLQAFASLPAGLGARVELVGDGSERDRLAELATRLGVADRVTLRGFVTDEELVRAYQSCAVFCMPGTAELQSLATMEAMAAGRPVVAADAMALPHLVRPGHNGWLYRPGDVAGLSRTLADVLSDRSVRDAMGRASAELIAGHDVEETLTRFEQLYRRVIEGTTASVAPPDLVAT</sequence>
<organism evidence="6 7">
    <name type="scientific">Amycolatopsis bartoniae</name>
    <dbReference type="NCBI Taxonomy" id="941986"/>
    <lineage>
        <taxon>Bacteria</taxon>
        <taxon>Bacillati</taxon>
        <taxon>Actinomycetota</taxon>
        <taxon>Actinomycetes</taxon>
        <taxon>Pseudonocardiales</taxon>
        <taxon>Pseudonocardiaceae</taxon>
        <taxon>Amycolatopsis</taxon>
    </lineage>
</organism>
<evidence type="ECO:0000256" key="3">
    <source>
        <dbReference type="SAM" id="Phobius"/>
    </source>
</evidence>
<dbReference type="Gene3D" id="3.40.50.2000">
    <property type="entry name" value="Glycogen Phosphorylase B"/>
    <property type="match status" value="2"/>
</dbReference>
<keyword evidence="3" id="KW-0812">Transmembrane</keyword>
<feature type="transmembrane region" description="Helical" evidence="3">
    <location>
        <begin position="215"/>
        <end position="236"/>
    </location>
</feature>
<dbReference type="Proteomes" id="UP000658656">
    <property type="component" value="Unassembled WGS sequence"/>
</dbReference>
<feature type="transmembrane region" description="Helical" evidence="3">
    <location>
        <begin position="131"/>
        <end position="149"/>
    </location>
</feature>
<evidence type="ECO:0000256" key="2">
    <source>
        <dbReference type="ARBA" id="ARBA00022679"/>
    </source>
</evidence>
<evidence type="ECO:0000313" key="6">
    <source>
        <dbReference type="EMBL" id="GHF83925.1"/>
    </source>
</evidence>
<accession>A0A8H9J1C7</accession>
<dbReference type="InterPro" id="IPR001296">
    <property type="entry name" value="Glyco_trans_1"/>
</dbReference>
<keyword evidence="7" id="KW-1185">Reference proteome</keyword>
<dbReference type="PANTHER" id="PTHR45947:SF3">
    <property type="entry name" value="SULFOQUINOVOSYL TRANSFERASE SQD2"/>
    <property type="match status" value="1"/>
</dbReference>
<evidence type="ECO:0000259" key="5">
    <source>
        <dbReference type="Pfam" id="PF13439"/>
    </source>
</evidence>
<dbReference type="Pfam" id="PF00534">
    <property type="entry name" value="Glycos_transf_1"/>
    <property type="match status" value="1"/>
</dbReference>
<dbReference type="PANTHER" id="PTHR45947">
    <property type="entry name" value="SULFOQUINOVOSYL TRANSFERASE SQD2"/>
    <property type="match status" value="1"/>
</dbReference>
<keyword evidence="3" id="KW-0472">Membrane</keyword>
<feature type="domain" description="Glycosyl transferase family 1" evidence="4">
    <location>
        <begin position="480"/>
        <end position="633"/>
    </location>
</feature>
<dbReference type="Pfam" id="PF13439">
    <property type="entry name" value="Glyco_transf_4"/>
    <property type="match status" value="1"/>
</dbReference>
<keyword evidence="3" id="KW-1133">Transmembrane helix</keyword>
<feature type="transmembrane region" description="Helical" evidence="3">
    <location>
        <begin position="183"/>
        <end position="203"/>
    </location>
</feature>
<comment type="caution">
    <text evidence="6">The sequence shown here is derived from an EMBL/GenBank/DDBJ whole genome shotgun (WGS) entry which is preliminary data.</text>
</comment>
<feature type="transmembrane region" description="Helical" evidence="3">
    <location>
        <begin position="54"/>
        <end position="76"/>
    </location>
</feature>
<keyword evidence="1" id="KW-0328">Glycosyltransferase</keyword>
<dbReference type="SUPFAM" id="SSF53756">
    <property type="entry name" value="UDP-Glycosyltransferase/glycogen phosphorylase"/>
    <property type="match status" value="1"/>
</dbReference>
<dbReference type="InterPro" id="IPR028098">
    <property type="entry name" value="Glyco_trans_4-like_N"/>
</dbReference>
<protein>
    <submittedName>
        <fullName evidence="6">Glucosyltransferase</fullName>
    </submittedName>
</protein>